<sequence>MMECEGQGSVSIKEIAEEEGQKMEEIEKAQKNSFTNKHALKVKKSLKHPKPGDKKKIGLGSRQSSKKVWGMQRALKLDEDIKLRTLTAEEAGLIKLPTPPCLCSKKENSREYYLSSRDHAHPQKKGRSGVLALKVAIKKAYDKVDLGFLIEGNRFEAGQVKHCVLKYVEWSK</sequence>
<organism evidence="2 3">
    <name type="scientific">Morella rubra</name>
    <name type="common">Chinese bayberry</name>
    <dbReference type="NCBI Taxonomy" id="262757"/>
    <lineage>
        <taxon>Eukaryota</taxon>
        <taxon>Viridiplantae</taxon>
        <taxon>Streptophyta</taxon>
        <taxon>Embryophyta</taxon>
        <taxon>Tracheophyta</taxon>
        <taxon>Spermatophyta</taxon>
        <taxon>Magnoliopsida</taxon>
        <taxon>eudicotyledons</taxon>
        <taxon>Gunneridae</taxon>
        <taxon>Pentapetalae</taxon>
        <taxon>rosids</taxon>
        <taxon>fabids</taxon>
        <taxon>Fagales</taxon>
        <taxon>Myricaceae</taxon>
        <taxon>Morella</taxon>
    </lineage>
</organism>
<name>A0A6A1VS38_9ROSI</name>
<gene>
    <name evidence="2" type="ORF">CJ030_MR4G016893</name>
</gene>
<protein>
    <submittedName>
        <fullName evidence="2">Uncharacterized protein</fullName>
    </submittedName>
</protein>
<evidence type="ECO:0000313" key="2">
    <source>
        <dbReference type="EMBL" id="KAB1215782.1"/>
    </source>
</evidence>
<proteinExistence type="predicted"/>
<accession>A0A6A1VS38</accession>
<comment type="caution">
    <text evidence="2">The sequence shown here is derived from an EMBL/GenBank/DDBJ whole genome shotgun (WGS) entry which is preliminary data.</text>
</comment>
<feature type="compositionally biased region" description="Basic residues" evidence="1">
    <location>
        <begin position="38"/>
        <end position="49"/>
    </location>
</feature>
<evidence type="ECO:0000256" key="1">
    <source>
        <dbReference type="SAM" id="MobiDB-lite"/>
    </source>
</evidence>
<feature type="region of interest" description="Disordered" evidence="1">
    <location>
        <begin position="21"/>
        <end position="64"/>
    </location>
</feature>
<dbReference type="AlphaFoldDB" id="A0A6A1VS38"/>
<dbReference type="Proteomes" id="UP000516437">
    <property type="component" value="Chromosome 4"/>
</dbReference>
<feature type="compositionally biased region" description="Basic and acidic residues" evidence="1">
    <location>
        <begin position="21"/>
        <end position="30"/>
    </location>
</feature>
<reference evidence="2 3" key="1">
    <citation type="journal article" date="2019" name="Plant Biotechnol. J.">
        <title>The red bayberry genome and genetic basis of sex determination.</title>
        <authorList>
            <person name="Jia H.M."/>
            <person name="Jia H.J."/>
            <person name="Cai Q.L."/>
            <person name="Wang Y."/>
            <person name="Zhao H.B."/>
            <person name="Yang W.F."/>
            <person name="Wang G.Y."/>
            <person name="Li Y.H."/>
            <person name="Zhan D.L."/>
            <person name="Shen Y.T."/>
            <person name="Niu Q.F."/>
            <person name="Chang L."/>
            <person name="Qiu J."/>
            <person name="Zhao L."/>
            <person name="Xie H.B."/>
            <person name="Fu W.Y."/>
            <person name="Jin J."/>
            <person name="Li X.W."/>
            <person name="Jiao Y."/>
            <person name="Zhou C.C."/>
            <person name="Tu T."/>
            <person name="Chai C.Y."/>
            <person name="Gao J.L."/>
            <person name="Fan L.J."/>
            <person name="van de Weg E."/>
            <person name="Wang J.Y."/>
            <person name="Gao Z.S."/>
        </authorList>
    </citation>
    <scope>NUCLEOTIDE SEQUENCE [LARGE SCALE GENOMIC DNA]</scope>
    <source>
        <tissue evidence="2">Leaves</tissue>
    </source>
</reference>
<keyword evidence="3" id="KW-1185">Reference proteome</keyword>
<evidence type="ECO:0000313" key="3">
    <source>
        <dbReference type="Proteomes" id="UP000516437"/>
    </source>
</evidence>
<dbReference type="EMBL" id="RXIC02000022">
    <property type="protein sequence ID" value="KAB1215782.1"/>
    <property type="molecule type" value="Genomic_DNA"/>
</dbReference>